<comment type="caution">
    <text evidence="3">The sequence shown here is derived from an EMBL/GenBank/DDBJ whole genome shotgun (WGS) entry which is preliminary data.</text>
</comment>
<evidence type="ECO:0000256" key="1">
    <source>
        <dbReference type="SAM" id="Coils"/>
    </source>
</evidence>
<dbReference type="Gene3D" id="3.60.10.10">
    <property type="entry name" value="Endonuclease/exonuclease/phosphatase"/>
    <property type="match status" value="1"/>
</dbReference>
<evidence type="ECO:0000259" key="2">
    <source>
        <dbReference type="PROSITE" id="PS50878"/>
    </source>
</evidence>
<protein>
    <recommendedName>
        <fullName evidence="2">Reverse transcriptase domain-containing protein</fullName>
    </recommendedName>
</protein>
<feature type="domain" description="Reverse transcriptase" evidence="2">
    <location>
        <begin position="403"/>
        <end position="662"/>
    </location>
</feature>
<dbReference type="EMBL" id="VSWD01000003">
    <property type="protein sequence ID" value="KAK3106346.1"/>
    <property type="molecule type" value="Genomic_DNA"/>
</dbReference>
<dbReference type="InterPro" id="IPR036691">
    <property type="entry name" value="Endo/exonu/phosph_ase_sf"/>
</dbReference>
<evidence type="ECO:0000313" key="4">
    <source>
        <dbReference type="Proteomes" id="UP001186944"/>
    </source>
</evidence>
<name>A0AA88YST6_PINIB</name>
<dbReference type="InterPro" id="IPR000477">
    <property type="entry name" value="RT_dom"/>
</dbReference>
<dbReference type="AlphaFoldDB" id="A0AA88YST6"/>
<organism evidence="3 4">
    <name type="scientific">Pinctada imbricata</name>
    <name type="common">Atlantic pearl-oyster</name>
    <name type="synonym">Pinctada martensii</name>
    <dbReference type="NCBI Taxonomy" id="66713"/>
    <lineage>
        <taxon>Eukaryota</taxon>
        <taxon>Metazoa</taxon>
        <taxon>Spiralia</taxon>
        <taxon>Lophotrochozoa</taxon>
        <taxon>Mollusca</taxon>
        <taxon>Bivalvia</taxon>
        <taxon>Autobranchia</taxon>
        <taxon>Pteriomorphia</taxon>
        <taxon>Pterioida</taxon>
        <taxon>Pterioidea</taxon>
        <taxon>Pteriidae</taxon>
        <taxon>Pinctada</taxon>
    </lineage>
</organism>
<dbReference type="Pfam" id="PF00078">
    <property type="entry name" value="RVT_1"/>
    <property type="match status" value="1"/>
</dbReference>
<reference evidence="3" key="1">
    <citation type="submission" date="2019-08" db="EMBL/GenBank/DDBJ databases">
        <title>The improved chromosome-level genome for the pearl oyster Pinctada fucata martensii using PacBio sequencing and Hi-C.</title>
        <authorList>
            <person name="Zheng Z."/>
        </authorList>
    </citation>
    <scope>NUCLEOTIDE SEQUENCE</scope>
    <source>
        <strain evidence="3">ZZ-2019</strain>
        <tissue evidence="3">Adductor muscle</tissue>
    </source>
</reference>
<dbReference type="CDD" id="cd01650">
    <property type="entry name" value="RT_nLTR_like"/>
    <property type="match status" value="1"/>
</dbReference>
<dbReference type="Proteomes" id="UP001186944">
    <property type="component" value="Unassembled WGS sequence"/>
</dbReference>
<gene>
    <name evidence="3" type="ORF">FSP39_018196</name>
</gene>
<feature type="coiled-coil region" evidence="1">
    <location>
        <begin position="233"/>
        <end position="260"/>
    </location>
</feature>
<keyword evidence="4" id="KW-1185">Reference proteome</keyword>
<dbReference type="PROSITE" id="PS50878">
    <property type="entry name" value="RT_POL"/>
    <property type="match status" value="1"/>
</dbReference>
<sequence length="1036" mass="118802">MPSRGSKGRIDYDDVLAEISEIIYKYNSTHTVIIVGDMNASVYRDSNTQDKKFKNFCQKFNIQINEKHSKQFTFFHHNGKDKAFLDYILSVGQQQILKNVIIHDDPINVSDHRCVTATLHFEKMKNANNDESEPPIQTKKCNWDKCDIEKYKSTISKALKNMCTVESNFEISEQIQSFTDALKKAEKTANMQRKKRKSKKTKIKWTPEISNATKLSKTAHFQWKKAGRPHDKDNSLYKARKEAKRNLRKLQRQQSALERMKLYNEITQANIETDQKLFYTLVNKQRQKSVDKTSYIKINDKIYNDYDNIIEGWQTHFENLAQPKENTNYDDNHKSQVESNKVIIESICNNQNLTLPEVTENEIRKIISMLKNNKAPDPSGLTAEHLKYALEEVTPVLTNIINFILKSADIPKTQKTGVLTPILKKGKDKTLPGSYRGITVTSLIGKIIESYLQNLLDPILNTSQNKLQRGFTSGTSPLMAGLFISEAFYDAKDNKEPLILQTFDAEKAFDVVWHDDLLCKLFKDGIEGDLWKIITSLHIEANTMVKWDNKFSEQITLQQGIRQGAKLSSLMYKRFNNDLINTLQNVPEGVKLGNIDLTAPTCADDIALLSRNSRDSQILTNVIEMTANKERFTINPTKSEVLTFTTGAKKKQTNDIFYGGLIIKQVPVLKHLGIERNQTNTVDVKSRIDTARKTLYALFGSGMHGKNGLSPTITVQLWTTFVLPRLLHGIELLTIRKQDLEKLELYQRKILKMLQTIPERTASAAALALVGAKPIEAHIDTKIITTFLNIAKDPTSAEHHLAIRQLKIKKEDSNSWFITAKKTLQKYNLPNPEYLLNNIRNDKDLKLWKNKSKNVINFFWQSKREIENQNKTSLNLFKLQPNSCKMPHLIWCSSRDSPNATRKAIIKAQIATNTYVLQSIKNKHNQQNAHMHCRLCGNGDEDRKHFILHCPSLTNIRNPYIKNLTELLSSHIGSENTNRFTLNDEALLQLLVDCSENEFSSRKNKNLQIQRAVEGLARNLIYALHCERSKKIRALN</sequence>
<dbReference type="PANTHER" id="PTHR19446">
    <property type="entry name" value="REVERSE TRANSCRIPTASES"/>
    <property type="match status" value="1"/>
</dbReference>
<proteinExistence type="predicted"/>
<keyword evidence="1" id="KW-0175">Coiled coil</keyword>
<accession>A0AA88YST6</accession>
<evidence type="ECO:0000313" key="3">
    <source>
        <dbReference type="EMBL" id="KAK3106346.1"/>
    </source>
</evidence>
<dbReference type="SUPFAM" id="SSF56219">
    <property type="entry name" value="DNase I-like"/>
    <property type="match status" value="1"/>
</dbReference>